<feature type="compositionally biased region" description="Basic and acidic residues" evidence="1">
    <location>
        <begin position="234"/>
        <end position="243"/>
    </location>
</feature>
<dbReference type="AlphaFoldDB" id="A0A9W4DRI0"/>
<dbReference type="Proteomes" id="UP001152519">
    <property type="component" value="Unassembled WGS sequence"/>
</dbReference>
<proteinExistence type="predicted"/>
<evidence type="ECO:0000313" key="2">
    <source>
        <dbReference type="EMBL" id="CAG6394920.1"/>
    </source>
</evidence>
<evidence type="ECO:0000256" key="1">
    <source>
        <dbReference type="SAM" id="MobiDB-lite"/>
    </source>
</evidence>
<organism evidence="2 3">
    <name type="scientific">Actinacidiphila cocklensis</name>
    <dbReference type="NCBI Taxonomy" id="887465"/>
    <lineage>
        <taxon>Bacteria</taxon>
        <taxon>Bacillati</taxon>
        <taxon>Actinomycetota</taxon>
        <taxon>Actinomycetes</taxon>
        <taxon>Kitasatosporales</taxon>
        <taxon>Streptomycetaceae</taxon>
        <taxon>Actinacidiphila</taxon>
    </lineage>
</organism>
<gene>
    <name evidence="2" type="ORF">SCOCK_30153</name>
</gene>
<protein>
    <submittedName>
        <fullName evidence="2">Uncharacterized protein</fullName>
    </submittedName>
</protein>
<feature type="compositionally biased region" description="Basic and acidic residues" evidence="1">
    <location>
        <begin position="52"/>
        <end position="64"/>
    </location>
</feature>
<dbReference type="EMBL" id="CAJSLV010000059">
    <property type="protein sequence ID" value="CAG6394920.1"/>
    <property type="molecule type" value="Genomic_DNA"/>
</dbReference>
<feature type="region of interest" description="Disordered" evidence="1">
    <location>
        <begin position="52"/>
        <end position="94"/>
    </location>
</feature>
<comment type="caution">
    <text evidence="2">The sequence shown here is derived from an EMBL/GenBank/DDBJ whole genome shotgun (WGS) entry which is preliminary data.</text>
</comment>
<feature type="region of interest" description="Disordered" evidence="1">
    <location>
        <begin position="157"/>
        <end position="179"/>
    </location>
</feature>
<reference evidence="2" key="1">
    <citation type="submission" date="2021-05" db="EMBL/GenBank/DDBJ databases">
        <authorList>
            <person name="Arsene-Ploetze F."/>
        </authorList>
    </citation>
    <scope>NUCLEOTIDE SEQUENCE</scope>
    <source>
        <strain evidence="2">DSM 42138</strain>
    </source>
</reference>
<sequence length="243" mass="26774">MPRPCWTCPPLRSTSWGQTGKRNRKFLLSDFREVRLIPAAAPSVVVVDGDGHVSADETRDDQRLDPLPLPAREPAADPRHVNRRLQLRGPCGDGPESGVDRLVPHGDALAAGAHPVLPDHVGDPQQPVHLHDLDGPQPEVVLRPLPVPPPVRGLRFAPPPGDRQHEPLPPAPQVIADMRDDLRPLPQRRRRIPAYVRDPGPHPHPHAFHASPHHRHPPARGSRQVDVAAARGLDQPEQRARPP</sequence>
<feature type="region of interest" description="Disordered" evidence="1">
    <location>
        <begin position="194"/>
        <end position="243"/>
    </location>
</feature>
<feature type="compositionally biased region" description="Basic residues" evidence="1">
    <location>
        <begin position="203"/>
        <end position="218"/>
    </location>
</feature>
<accession>A0A9W4DRI0</accession>
<feature type="compositionally biased region" description="Pro residues" evidence="1">
    <location>
        <begin position="157"/>
        <end position="172"/>
    </location>
</feature>
<name>A0A9W4DRI0_9ACTN</name>
<keyword evidence="3" id="KW-1185">Reference proteome</keyword>
<evidence type="ECO:0000313" key="3">
    <source>
        <dbReference type="Proteomes" id="UP001152519"/>
    </source>
</evidence>